<dbReference type="EMBL" id="CAJNOK010001560">
    <property type="protein sequence ID" value="CAF0818325.1"/>
    <property type="molecule type" value="Genomic_DNA"/>
</dbReference>
<dbReference type="SUPFAM" id="SSF56672">
    <property type="entry name" value="DNA/RNA polymerases"/>
    <property type="match status" value="1"/>
</dbReference>
<dbReference type="PANTHER" id="PTHR19446">
    <property type="entry name" value="REVERSE TRANSCRIPTASES"/>
    <property type="match status" value="1"/>
</dbReference>
<evidence type="ECO:0000313" key="3">
    <source>
        <dbReference type="EMBL" id="CAF0818325.1"/>
    </source>
</evidence>
<keyword evidence="1" id="KW-1133">Transmembrane helix</keyword>
<protein>
    <recommendedName>
        <fullName evidence="2">Reverse transcriptase domain-containing protein</fullName>
    </recommendedName>
</protein>
<dbReference type="AlphaFoldDB" id="A0A8S2H6Z4"/>
<dbReference type="EMBL" id="CAJOBA010001559">
    <property type="protein sequence ID" value="CAF3602453.1"/>
    <property type="molecule type" value="Genomic_DNA"/>
</dbReference>
<dbReference type="CDD" id="cd01650">
    <property type="entry name" value="RT_nLTR_like"/>
    <property type="match status" value="1"/>
</dbReference>
<dbReference type="Proteomes" id="UP000677228">
    <property type="component" value="Unassembled WGS sequence"/>
</dbReference>
<evidence type="ECO:0000256" key="1">
    <source>
        <dbReference type="SAM" id="Phobius"/>
    </source>
</evidence>
<accession>A0A8S2H6Z4</accession>
<reference evidence="4" key="1">
    <citation type="submission" date="2021-02" db="EMBL/GenBank/DDBJ databases">
        <authorList>
            <person name="Nowell W R."/>
        </authorList>
    </citation>
    <scope>NUCLEOTIDE SEQUENCE</scope>
</reference>
<dbReference type="InterPro" id="IPR043502">
    <property type="entry name" value="DNA/RNA_pol_sf"/>
</dbReference>
<evidence type="ECO:0000259" key="2">
    <source>
        <dbReference type="PROSITE" id="PS50878"/>
    </source>
</evidence>
<evidence type="ECO:0000313" key="4">
    <source>
        <dbReference type="EMBL" id="CAF3602453.1"/>
    </source>
</evidence>
<dbReference type="Pfam" id="PF00078">
    <property type="entry name" value="RVT_1"/>
    <property type="match status" value="1"/>
</dbReference>
<feature type="transmembrane region" description="Helical" evidence="1">
    <location>
        <begin position="384"/>
        <end position="403"/>
    </location>
</feature>
<proteinExistence type="predicted"/>
<comment type="caution">
    <text evidence="4">The sequence shown here is derived from an EMBL/GenBank/DDBJ whole genome shotgun (WGS) entry which is preliminary data.</text>
</comment>
<organism evidence="4 5">
    <name type="scientific">Didymodactylos carnosus</name>
    <dbReference type="NCBI Taxonomy" id="1234261"/>
    <lineage>
        <taxon>Eukaryota</taxon>
        <taxon>Metazoa</taxon>
        <taxon>Spiralia</taxon>
        <taxon>Gnathifera</taxon>
        <taxon>Rotifera</taxon>
        <taxon>Eurotatoria</taxon>
        <taxon>Bdelloidea</taxon>
        <taxon>Philodinida</taxon>
        <taxon>Philodinidae</taxon>
        <taxon>Didymodactylos</taxon>
    </lineage>
</organism>
<evidence type="ECO:0000313" key="5">
    <source>
        <dbReference type="Proteomes" id="UP000682733"/>
    </source>
</evidence>
<sequence>MKAIEDYEEISYLPDYPLDKIRMDEVIQQWKKFKCKRAIDSAGTAALLFKNLPTEYLNVITVLFDKCAKKGLCLKESKYAKVICLSKDGLYPKENRLRPISLLPNLGKWMERIVHDRLIKWCDAKGIHVDEQSGFTPERRLQTRIISMCDDLRLTITAPNRPALILFVDFMSAFDRVWYPALIHNLKELGLPSQLLRWIYNWLQDRSMSVYFGDAVSRKVKISVGAPQGSILAATLFRLHVYFLPKYFAQFTMHLFADDLAIIIYGALEKRFSDNTIQLEMQAKIALEILEKFADNMILPVNVSKTKAMLVHNVVAPQLPVVEYKRIVIEFVLIFKYLGIEIRAKLGWGIYIQNRVAIIRNVYAALRILFYSISRKDEKIRRKLFLAFALPHFIWLFATWFFFTVEQQDLIEHVYMTGLRLIYALEGWDDFTTLVLSRELSLFRFKYELL</sequence>
<dbReference type="InterPro" id="IPR000477">
    <property type="entry name" value="RT_dom"/>
</dbReference>
<feature type="domain" description="Reverse transcriptase" evidence="2">
    <location>
        <begin position="66"/>
        <end position="342"/>
    </location>
</feature>
<gene>
    <name evidence="3" type="ORF">OVA965_LOCUS5513</name>
    <name evidence="4" type="ORF">TMI583_LOCUS5508</name>
</gene>
<dbReference type="Proteomes" id="UP000682733">
    <property type="component" value="Unassembled WGS sequence"/>
</dbReference>
<name>A0A8S2H6Z4_9BILA</name>
<dbReference type="PROSITE" id="PS50878">
    <property type="entry name" value="RT_POL"/>
    <property type="match status" value="1"/>
</dbReference>
<keyword evidence="1" id="KW-0812">Transmembrane</keyword>
<keyword evidence="1" id="KW-0472">Membrane</keyword>